<dbReference type="GeneID" id="92856562"/>
<organism evidence="4 5">
    <name type="scientific">Cutibacterium acnes</name>
    <name type="common">Propionibacterium acnes</name>
    <dbReference type="NCBI Taxonomy" id="1747"/>
    <lineage>
        <taxon>Bacteria</taxon>
        <taxon>Bacillati</taxon>
        <taxon>Actinomycetota</taxon>
        <taxon>Actinomycetes</taxon>
        <taxon>Propionibacteriales</taxon>
        <taxon>Propionibacteriaceae</taxon>
        <taxon>Cutibacterium</taxon>
    </lineage>
</organism>
<dbReference type="Proteomes" id="UP000226191">
    <property type="component" value="Unassembled WGS sequence"/>
</dbReference>
<dbReference type="EMBL" id="MVCE01000001">
    <property type="protein sequence ID" value="PGF36113.1"/>
    <property type="molecule type" value="Genomic_DNA"/>
</dbReference>
<dbReference type="RefSeq" id="WP_002515206.1">
    <property type="nucleotide sequence ID" value="NZ_AP022844.1"/>
</dbReference>
<dbReference type="GO" id="GO:0006355">
    <property type="term" value="P:regulation of DNA-templated transcription"/>
    <property type="evidence" value="ECO:0007669"/>
    <property type="project" value="InterPro"/>
</dbReference>
<protein>
    <recommendedName>
        <fullName evidence="2">HTH HARE-type domain-containing protein</fullName>
    </recommendedName>
</protein>
<evidence type="ECO:0000259" key="2">
    <source>
        <dbReference type="PROSITE" id="PS51913"/>
    </source>
</evidence>
<dbReference type="Pfam" id="PF05066">
    <property type="entry name" value="HARE-HTH"/>
    <property type="match status" value="1"/>
</dbReference>
<proteinExistence type="predicted"/>
<keyword evidence="1" id="KW-0804">Transcription</keyword>
<dbReference type="OrthoDB" id="1493526at2"/>
<name>A0A2B7J1P3_CUTAC</name>
<reference evidence="4 5" key="1">
    <citation type="submission" date="2017-02" db="EMBL/GenBank/DDBJ databases">
        <title>Prevalence of linear plasmids in Cutibacterium acnes isolates obtained from cancerous prostatic tissue.</title>
        <authorList>
            <person name="Davidsson S."/>
            <person name="Bruggemann H."/>
        </authorList>
    </citation>
    <scope>NUCLEOTIDE SEQUENCE [LARGE SCALE GENOMIC DNA]</scope>
    <source>
        <strain evidence="4 5">11-78</strain>
    </source>
</reference>
<evidence type="ECO:0000313" key="6">
    <source>
        <dbReference type="Proteomes" id="UP000256621"/>
    </source>
</evidence>
<evidence type="ECO:0000313" key="5">
    <source>
        <dbReference type="Proteomes" id="UP000226191"/>
    </source>
</evidence>
<evidence type="ECO:0000313" key="4">
    <source>
        <dbReference type="EMBL" id="PGF36113.1"/>
    </source>
</evidence>
<reference evidence="3 6" key="2">
    <citation type="submission" date="2018-08" db="EMBL/GenBank/DDBJ databases">
        <title>Genome sequencing of Cutibacterium acnes KCOM 1315.</title>
        <authorList>
            <person name="Kook J.-K."/>
            <person name="Park S.-N."/>
            <person name="Lim Y.K."/>
        </authorList>
    </citation>
    <scope>NUCLEOTIDE SEQUENCE [LARGE SCALE GENOMIC DNA]</scope>
    <source>
        <strain evidence="3 6">KCOM 1315</strain>
    </source>
</reference>
<accession>A0A2B7J1P3</accession>
<dbReference type="PROSITE" id="PS51913">
    <property type="entry name" value="HTH_HARE"/>
    <property type="match status" value="1"/>
</dbReference>
<feature type="domain" description="HTH HARE-type" evidence="2">
    <location>
        <begin position="1"/>
        <end position="60"/>
    </location>
</feature>
<gene>
    <name evidence="4" type="ORF">B1B09_00130</name>
    <name evidence="3" type="ORF">DXN06_04785</name>
</gene>
<evidence type="ECO:0000256" key="1">
    <source>
        <dbReference type="ARBA" id="ARBA00023163"/>
    </source>
</evidence>
<dbReference type="Proteomes" id="UP000256621">
    <property type="component" value="Chromosome"/>
</dbReference>
<dbReference type="AlphaFoldDB" id="A0A2B7J1P3"/>
<dbReference type="EMBL" id="CP031442">
    <property type="protein sequence ID" value="AXM06534.1"/>
    <property type="molecule type" value="Genomic_DNA"/>
</dbReference>
<evidence type="ECO:0000313" key="3">
    <source>
        <dbReference type="EMBL" id="AXM06534.1"/>
    </source>
</evidence>
<dbReference type="InterPro" id="IPR007759">
    <property type="entry name" value="Asxl_HARE-HTH"/>
</dbReference>
<sequence length="253" mass="28227">MLSEAKEPLHYSEIAQRILDSGLRQQTGATPAATVAATISTTLRKNVVRVDRGVYSLRTPQSVPPEESETELPDSRGVIPPTALEAGEENNGFLNAFGMFWRRDEVDWDKRGQTLLGAQLKVAKPVNFSGQVGVYILYSGERVICVGRITEPRLGPRLWDHTRDRLAGRWDRFSWFGVLIAKDDGTLGDVPCGNFAVDMLVSTMEALLIEGLEPPQNRRRGDGFNATEFIQATDPEVERRRAKQLLFKLTDSK</sequence>